<dbReference type="AlphaFoldDB" id="A0A2X3EWL3"/>
<gene>
    <name evidence="3" type="primary">araB_1</name>
    <name evidence="3" type="ORF">NCTC9128_05440</name>
</gene>
<dbReference type="GO" id="GO:0019150">
    <property type="term" value="F:D-ribulokinase activity"/>
    <property type="evidence" value="ECO:0007669"/>
    <property type="project" value="TreeGrafter"/>
</dbReference>
<dbReference type="GO" id="GO:0019321">
    <property type="term" value="P:pentose metabolic process"/>
    <property type="evidence" value="ECO:0007669"/>
    <property type="project" value="TreeGrafter"/>
</dbReference>
<dbReference type="Gene3D" id="3.30.420.40">
    <property type="match status" value="1"/>
</dbReference>
<protein>
    <submittedName>
        <fullName evidence="3">Ribulokinase</fullName>
        <ecNumber evidence="3">2.7.1.16</ecNumber>
    </submittedName>
</protein>
<dbReference type="PANTHER" id="PTHR43435:SF4">
    <property type="entry name" value="FGGY CARBOHYDRATE KINASE DOMAIN-CONTAINING PROTEIN"/>
    <property type="match status" value="1"/>
</dbReference>
<reference evidence="3 4" key="1">
    <citation type="submission" date="2018-06" db="EMBL/GenBank/DDBJ databases">
        <authorList>
            <consortium name="Pathogen Informatics"/>
            <person name="Doyle S."/>
        </authorList>
    </citation>
    <scope>NUCLEOTIDE SEQUENCE [LARGE SCALE GENOMIC DNA]</scope>
    <source>
        <strain evidence="3 4">NCTC9128</strain>
    </source>
</reference>
<evidence type="ECO:0000313" key="4">
    <source>
        <dbReference type="Proteomes" id="UP000251088"/>
    </source>
</evidence>
<evidence type="ECO:0000313" key="3">
    <source>
        <dbReference type="EMBL" id="SQC39307.1"/>
    </source>
</evidence>
<dbReference type="EMBL" id="UAWN01000014">
    <property type="protein sequence ID" value="SQC39307.1"/>
    <property type="molecule type" value="Genomic_DNA"/>
</dbReference>
<dbReference type="PANTHER" id="PTHR43435">
    <property type="entry name" value="RIBULOKINASE"/>
    <property type="match status" value="1"/>
</dbReference>
<evidence type="ECO:0000256" key="2">
    <source>
        <dbReference type="ARBA" id="ARBA00022777"/>
    </source>
</evidence>
<dbReference type="Proteomes" id="UP000251088">
    <property type="component" value="Unassembled WGS sequence"/>
</dbReference>
<name>A0A2X3EWL3_KLEPN</name>
<keyword evidence="1 3" id="KW-0808">Transferase</keyword>
<dbReference type="EC" id="2.7.1.16" evidence="3"/>
<organism evidence="3 4">
    <name type="scientific">Klebsiella pneumoniae</name>
    <dbReference type="NCBI Taxonomy" id="573"/>
    <lineage>
        <taxon>Bacteria</taxon>
        <taxon>Pseudomonadati</taxon>
        <taxon>Pseudomonadota</taxon>
        <taxon>Gammaproteobacteria</taxon>
        <taxon>Enterobacterales</taxon>
        <taxon>Enterobacteriaceae</taxon>
        <taxon>Klebsiella/Raoultella group</taxon>
        <taxon>Klebsiella</taxon>
        <taxon>Klebsiella pneumoniae complex</taxon>
    </lineage>
</organism>
<keyword evidence="2 3" id="KW-0418">Kinase</keyword>
<sequence length="87" mass="9603">MGIGVDSTGSTPAPVDAEGNVLALREEFADNPNAMFVLWKDHTAVEEAEAITRLCHQPGKEDYSRYIGGILLQRMVLGQNPSRHPRR</sequence>
<dbReference type="GO" id="GO:0008741">
    <property type="term" value="F:ribulokinase activity"/>
    <property type="evidence" value="ECO:0007669"/>
    <property type="project" value="UniProtKB-EC"/>
</dbReference>
<proteinExistence type="predicted"/>
<dbReference type="GO" id="GO:0005737">
    <property type="term" value="C:cytoplasm"/>
    <property type="evidence" value="ECO:0007669"/>
    <property type="project" value="TreeGrafter"/>
</dbReference>
<evidence type="ECO:0000256" key="1">
    <source>
        <dbReference type="ARBA" id="ARBA00022679"/>
    </source>
</evidence>
<accession>A0A2X3EWL3</accession>